<evidence type="ECO:0000259" key="6">
    <source>
        <dbReference type="Pfam" id="PF12698"/>
    </source>
</evidence>
<name>A0A0J1IHZ7_9FIRM</name>
<dbReference type="PATRIC" id="fig|476652.3.peg.3958"/>
<dbReference type="Pfam" id="PF12698">
    <property type="entry name" value="ABC2_membrane_3"/>
    <property type="match status" value="1"/>
</dbReference>
<feature type="domain" description="ABC-2 type transporter transmembrane" evidence="6">
    <location>
        <begin position="3"/>
        <end position="106"/>
    </location>
</feature>
<evidence type="ECO:0000256" key="1">
    <source>
        <dbReference type="ARBA" id="ARBA00004141"/>
    </source>
</evidence>
<evidence type="ECO:0000256" key="2">
    <source>
        <dbReference type="ARBA" id="ARBA00022692"/>
    </source>
</evidence>
<dbReference type="InterPro" id="IPR013525">
    <property type="entry name" value="ABC2_TM"/>
</dbReference>
<keyword evidence="3 5" id="KW-1133">Transmembrane helix</keyword>
<gene>
    <name evidence="7" type="ORF">DEAC_c37420</name>
</gene>
<dbReference type="GO" id="GO:0016020">
    <property type="term" value="C:membrane"/>
    <property type="evidence" value="ECO:0007669"/>
    <property type="project" value="UniProtKB-SubCell"/>
</dbReference>
<dbReference type="PANTHER" id="PTHR43077:SF10">
    <property type="entry name" value="TRANSPORT PERMEASE PROTEIN"/>
    <property type="match status" value="1"/>
</dbReference>
<dbReference type="InterPro" id="IPR051328">
    <property type="entry name" value="T7SS_ABC-Transporter"/>
</dbReference>
<dbReference type="AlphaFoldDB" id="A0A0J1IHZ7"/>
<sequence length="126" mass="13871">MPLMLGFALLSGICFTSIIFTLVSIFGNVGKAIVVVMMVFQIAGSGGIYPIQTNPRIFGILQPLWPFTYAIGGFREAIAGPLWGKVINYAAALLIFSLVFLCLGILKRPFHRLTELMERKFKESGL</sequence>
<reference evidence="7 8" key="1">
    <citation type="submission" date="2015-06" db="EMBL/GenBank/DDBJ databases">
        <title>Draft genome of the moderately acidophilic sulfate reducer Candidatus Desulfosporosinus acididurans strain M1.</title>
        <authorList>
            <person name="Poehlein A."/>
            <person name="Petzsch P."/>
            <person name="Johnson B.D."/>
            <person name="Schloemann M."/>
            <person name="Daniel R."/>
            <person name="Muehling M."/>
        </authorList>
    </citation>
    <scope>NUCLEOTIDE SEQUENCE [LARGE SCALE GENOMIC DNA]</scope>
    <source>
        <strain evidence="7 8">M1</strain>
    </source>
</reference>
<evidence type="ECO:0000256" key="3">
    <source>
        <dbReference type="ARBA" id="ARBA00022989"/>
    </source>
</evidence>
<dbReference type="EMBL" id="LDZY01000015">
    <property type="protein sequence ID" value="KLU64311.1"/>
    <property type="molecule type" value="Genomic_DNA"/>
</dbReference>
<proteinExistence type="predicted"/>
<accession>A0A0J1IHZ7</accession>
<feature type="transmembrane region" description="Helical" evidence="5">
    <location>
        <begin position="7"/>
        <end position="26"/>
    </location>
</feature>
<organism evidence="7 8">
    <name type="scientific">Desulfosporosinus acididurans</name>
    <dbReference type="NCBI Taxonomy" id="476652"/>
    <lineage>
        <taxon>Bacteria</taxon>
        <taxon>Bacillati</taxon>
        <taxon>Bacillota</taxon>
        <taxon>Clostridia</taxon>
        <taxon>Eubacteriales</taxon>
        <taxon>Desulfitobacteriaceae</taxon>
        <taxon>Desulfosporosinus</taxon>
    </lineage>
</organism>
<dbReference type="Proteomes" id="UP000036356">
    <property type="component" value="Unassembled WGS sequence"/>
</dbReference>
<evidence type="ECO:0000313" key="8">
    <source>
        <dbReference type="Proteomes" id="UP000036356"/>
    </source>
</evidence>
<dbReference type="PANTHER" id="PTHR43077">
    <property type="entry name" value="TRANSPORT PERMEASE YVFS-RELATED"/>
    <property type="match status" value="1"/>
</dbReference>
<dbReference type="STRING" id="476652.DEAC_c37420"/>
<dbReference type="RefSeq" id="WP_427846275.1">
    <property type="nucleotide sequence ID" value="NZ_LDZY01000015.1"/>
</dbReference>
<evidence type="ECO:0000313" key="7">
    <source>
        <dbReference type="EMBL" id="KLU64311.1"/>
    </source>
</evidence>
<comment type="caution">
    <text evidence="7">The sequence shown here is derived from an EMBL/GenBank/DDBJ whole genome shotgun (WGS) entry which is preliminary data.</text>
</comment>
<evidence type="ECO:0000256" key="5">
    <source>
        <dbReference type="SAM" id="Phobius"/>
    </source>
</evidence>
<keyword evidence="4 5" id="KW-0472">Membrane</keyword>
<protein>
    <submittedName>
        <fullName evidence="7">ABC-2 family transporter protein</fullName>
    </submittedName>
</protein>
<feature type="transmembrane region" description="Helical" evidence="5">
    <location>
        <begin position="32"/>
        <end position="50"/>
    </location>
</feature>
<evidence type="ECO:0000256" key="4">
    <source>
        <dbReference type="ARBA" id="ARBA00023136"/>
    </source>
</evidence>
<comment type="subcellular location">
    <subcellularLocation>
        <location evidence="1">Membrane</location>
        <topology evidence="1">Multi-pass membrane protein</topology>
    </subcellularLocation>
</comment>
<feature type="transmembrane region" description="Helical" evidence="5">
    <location>
        <begin position="86"/>
        <end position="106"/>
    </location>
</feature>
<keyword evidence="8" id="KW-1185">Reference proteome</keyword>
<keyword evidence="2 5" id="KW-0812">Transmembrane</keyword>
<dbReference type="GO" id="GO:0140359">
    <property type="term" value="F:ABC-type transporter activity"/>
    <property type="evidence" value="ECO:0007669"/>
    <property type="project" value="InterPro"/>
</dbReference>